<protein>
    <submittedName>
        <fullName evidence="3">Uncharacterized protein</fullName>
    </submittedName>
</protein>
<gene>
    <name evidence="3" type="ORF">HJC23_003441</name>
</gene>
<feature type="compositionally biased region" description="Basic and acidic residues" evidence="1">
    <location>
        <begin position="645"/>
        <end position="660"/>
    </location>
</feature>
<feature type="compositionally biased region" description="Low complexity" evidence="1">
    <location>
        <begin position="112"/>
        <end position="142"/>
    </location>
</feature>
<proteinExistence type="predicted"/>
<keyword evidence="2" id="KW-0812">Transmembrane</keyword>
<evidence type="ECO:0000313" key="4">
    <source>
        <dbReference type="Proteomes" id="UP001516023"/>
    </source>
</evidence>
<feature type="compositionally biased region" description="Acidic residues" evidence="1">
    <location>
        <begin position="765"/>
        <end position="803"/>
    </location>
</feature>
<evidence type="ECO:0000313" key="3">
    <source>
        <dbReference type="EMBL" id="KAL3803166.1"/>
    </source>
</evidence>
<dbReference type="AlphaFoldDB" id="A0ABD3QUA3"/>
<keyword evidence="2" id="KW-0472">Membrane</keyword>
<feature type="region of interest" description="Disordered" evidence="1">
    <location>
        <begin position="624"/>
        <end position="714"/>
    </location>
</feature>
<reference evidence="3 4" key="1">
    <citation type="journal article" date="2020" name="G3 (Bethesda)">
        <title>Improved Reference Genome for Cyclotella cryptica CCMP332, a Model for Cell Wall Morphogenesis, Salinity Adaptation, and Lipid Production in Diatoms (Bacillariophyta).</title>
        <authorList>
            <person name="Roberts W.R."/>
            <person name="Downey K.M."/>
            <person name="Ruck E.C."/>
            <person name="Traller J.C."/>
            <person name="Alverson A.J."/>
        </authorList>
    </citation>
    <scope>NUCLEOTIDE SEQUENCE [LARGE SCALE GENOMIC DNA]</scope>
    <source>
        <strain evidence="3 4">CCMP332</strain>
    </source>
</reference>
<evidence type="ECO:0000256" key="1">
    <source>
        <dbReference type="SAM" id="MobiDB-lite"/>
    </source>
</evidence>
<name>A0ABD3QUA3_9STRA</name>
<dbReference type="Proteomes" id="UP001516023">
    <property type="component" value="Unassembled WGS sequence"/>
</dbReference>
<dbReference type="EMBL" id="JABMIG020000015">
    <property type="protein sequence ID" value="KAL3803166.1"/>
    <property type="molecule type" value="Genomic_DNA"/>
</dbReference>
<feature type="region of interest" description="Disordered" evidence="1">
    <location>
        <begin position="80"/>
        <end position="185"/>
    </location>
</feature>
<feature type="compositionally biased region" description="Low complexity" evidence="1">
    <location>
        <begin position="169"/>
        <end position="180"/>
    </location>
</feature>
<feature type="compositionally biased region" description="Basic and acidic residues" evidence="1">
    <location>
        <begin position="810"/>
        <end position="828"/>
    </location>
</feature>
<comment type="caution">
    <text evidence="3">The sequence shown here is derived from an EMBL/GenBank/DDBJ whole genome shotgun (WGS) entry which is preliminary data.</text>
</comment>
<evidence type="ECO:0000256" key="2">
    <source>
        <dbReference type="SAM" id="Phobius"/>
    </source>
</evidence>
<sequence>MAKRGTKKQNEANHTEKALQTLQLHDVRHINDCNTLDAPHPSLRNHILMSARNFALERYGNGAHSSAMSRTDDPSMYSRSYYTGDSASRSYYSRDSRSYRTGDSRSYRTGDSRSVYSSSSRGSRSYYSRRGGSRGSAASTYSEGSRSSAYSDYSRVHPSKPQSAQVKSGGNNVTNGNRNANEFDSLSESEKLSSILQRADVERHKHNLAYEYYRFRKYCLFIPTLLIILFITVVGFTVDTDVIKDHMKVGDSTTREFLVLLVASMGFLAMVLTLLSNALDYNTKINMHKGAAIDLESLCDRIKLYRVERTMDLEAMEEEEERLTDDYRRTGSDGETIVTSSSVLDNEIDLESQAGNFPPVLNNNGALVVVPEGQQLALANNNNLANAIAMQKQIINKSKQEQRRIDKKNEVLAKTLISQKVAQAKRDRENIKNVVEFYGYSVALQQISVGCKSDIPIRISKFFDVMETRVELMSLSRTLGVAQDENVNAADESSGRMRKNQIIRLCANEIYNEINGYWAWPLFAPNVDRAIERSLRRVGQLLNMNYRARKRCKLFPCCAIPLCCKKKSTSNVFAIINEGIDSRELDMMQVERMELMRLETERKAKRMAANPEEVLEMKSLLSASVAGGKRKQPKQPSGVKGGSRLSRDNMSHGDRTRDDMSTPSVDPAGKTVAGSVTEGTASKHSRMGSRQSRARDPGGFQVRSVSSHHADEEDSRILRRFDDDISQLEDEEGSWMYDQVQKKKKKKKKKKKHKKKKSKKKEEAEEHAEEEYSDEEEEEEDASLDSIEEEEDEDYSEEEDEEAPNSRTARSTERSEAHSHMDDASDML</sequence>
<feature type="region of interest" description="Disordered" evidence="1">
    <location>
        <begin position="728"/>
        <end position="828"/>
    </location>
</feature>
<keyword evidence="4" id="KW-1185">Reference proteome</keyword>
<accession>A0ABD3QUA3</accession>
<feature type="transmembrane region" description="Helical" evidence="2">
    <location>
        <begin position="258"/>
        <end position="279"/>
    </location>
</feature>
<feature type="compositionally biased region" description="Basic residues" evidence="1">
    <location>
        <begin position="742"/>
        <end position="759"/>
    </location>
</feature>
<feature type="compositionally biased region" description="Basic and acidic residues" evidence="1">
    <location>
        <begin position="92"/>
        <end position="111"/>
    </location>
</feature>
<keyword evidence="2" id="KW-1133">Transmembrane helix</keyword>
<organism evidence="3 4">
    <name type="scientific">Cyclotella cryptica</name>
    <dbReference type="NCBI Taxonomy" id="29204"/>
    <lineage>
        <taxon>Eukaryota</taxon>
        <taxon>Sar</taxon>
        <taxon>Stramenopiles</taxon>
        <taxon>Ochrophyta</taxon>
        <taxon>Bacillariophyta</taxon>
        <taxon>Coscinodiscophyceae</taxon>
        <taxon>Thalassiosirophycidae</taxon>
        <taxon>Stephanodiscales</taxon>
        <taxon>Stephanodiscaceae</taxon>
        <taxon>Cyclotella</taxon>
    </lineage>
</organism>
<feature type="transmembrane region" description="Helical" evidence="2">
    <location>
        <begin position="218"/>
        <end position="238"/>
    </location>
</feature>